<organism evidence="5 6">
    <name type="scientific">Neoaquamicrobium sediminum</name>
    <dbReference type="NCBI Taxonomy" id="1849104"/>
    <lineage>
        <taxon>Bacteria</taxon>
        <taxon>Pseudomonadati</taxon>
        <taxon>Pseudomonadota</taxon>
        <taxon>Alphaproteobacteria</taxon>
        <taxon>Hyphomicrobiales</taxon>
        <taxon>Phyllobacteriaceae</taxon>
        <taxon>Neoaquamicrobium</taxon>
    </lineage>
</organism>
<dbReference type="Pfam" id="PF01627">
    <property type="entry name" value="Hpt"/>
    <property type="match status" value="1"/>
</dbReference>
<evidence type="ECO:0000256" key="2">
    <source>
        <dbReference type="PROSITE-ProRule" id="PRU00110"/>
    </source>
</evidence>
<evidence type="ECO:0000256" key="1">
    <source>
        <dbReference type="ARBA" id="ARBA00023012"/>
    </source>
</evidence>
<dbReference type="PROSITE" id="PS50894">
    <property type="entry name" value="HPT"/>
    <property type="match status" value="1"/>
</dbReference>
<name>A0ABV3WTC9_9HYPH</name>
<evidence type="ECO:0000259" key="4">
    <source>
        <dbReference type="PROSITE" id="PS50894"/>
    </source>
</evidence>
<proteinExistence type="predicted"/>
<dbReference type="InterPro" id="IPR008207">
    <property type="entry name" value="Sig_transdc_His_kin_Hpt_dom"/>
</dbReference>
<gene>
    <name evidence="5" type="ORF">V1479_11440</name>
</gene>
<keyword evidence="1" id="KW-0902">Two-component regulatory system</keyword>
<reference evidence="5 6" key="1">
    <citation type="submission" date="2024-01" db="EMBL/GenBank/DDBJ databases">
        <title>New evidence supports the origin of RcGTA from prophage.</title>
        <authorList>
            <person name="Xu Y."/>
            <person name="Liu B."/>
            <person name="Chen F."/>
        </authorList>
    </citation>
    <scope>NUCLEOTIDE SEQUENCE [LARGE SCALE GENOMIC DNA]</scope>
    <source>
        <strain evidence="5 6">CBW1107-2</strain>
    </source>
</reference>
<dbReference type="Proteomes" id="UP001559025">
    <property type="component" value="Unassembled WGS sequence"/>
</dbReference>
<feature type="modified residue" description="Phosphohistidine" evidence="2">
    <location>
        <position position="72"/>
    </location>
</feature>
<evidence type="ECO:0000256" key="3">
    <source>
        <dbReference type="SAM" id="MobiDB-lite"/>
    </source>
</evidence>
<keyword evidence="2" id="KW-0597">Phosphoprotein</keyword>
<protein>
    <submittedName>
        <fullName evidence="5">Hpt domain-containing protein</fullName>
    </submittedName>
</protein>
<dbReference type="RefSeq" id="WP_368802999.1">
    <property type="nucleotide sequence ID" value="NZ_CBDDTD010000001.1"/>
</dbReference>
<accession>A0ABV3WTC9</accession>
<sequence>MKDLDSAAFGKPGGETCEPSKARPIDLVHLSRQTLGDRALEQEVLGMFVVQLAAARENLAAANEADRRMIAHTLKGTARGLGAFKLGDCAAAIEDTPENEALIARLSKAIDEVHDFVAAINR</sequence>
<dbReference type="SUPFAM" id="SSF47226">
    <property type="entry name" value="Histidine-containing phosphotransfer domain, HPT domain"/>
    <property type="match status" value="1"/>
</dbReference>
<evidence type="ECO:0000313" key="6">
    <source>
        <dbReference type="Proteomes" id="UP001559025"/>
    </source>
</evidence>
<dbReference type="EMBL" id="JAZHFV010000003">
    <property type="protein sequence ID" value="MEX4007920.1"/>
    <property type="molecule type" value="Genomic_DNA"/>
</dbReference>
<dbReference type="Gene3D" id="1.20.120.160">
    <property type="entry name" value="HPT domain"/>
    <property type="match status" value="1"/>
</dbReference>
<comment type="caution">
    <text evidence="5">The sequence shown here is derived from an EMBL/GenBank/DDBJ whole genome shotgun (WGS) entry which is preliminary data.</text>
</comment>
<feature type="region of interest" description="Disordered" evidence="3">
    <location>
        <begin position="1"/>
        <end position="21"/>
    </location>
</feature>
<dbReference type="InterPro" id="IPR036641">
    <property type="entry name" value="HPT_dom_sf"/>
</dbReference>
<keyword evidence="6" id="KW-1185">Reference proteome</keyword>
<evidence type="ECO:0000313" key="5">
    <source>
        <dbReference type="EMBL" id="MEX4007920.1"/>
    </source>
</evidence>
<feature type="domain" description="HPt" evidence="4">
    <location>
        <begin position="33"/>
        <end position="122"/>
    </location>
</feature>